<organism evidence="1 2">
    <name type="scientific">Belnapia arida</name>
    <dbReference type="NCBI Taxonomy" id="2804533"/>
    <lineage>
        <taxon>Bacteria</taxon>
        <taxon>Pseudomonadati</taxon>
        <taxon>Pseudomonadota</taxon>
        <taxon>Alphaproteobacteria</taxon>
        <taxon>Acetobacterales</taxon>
        <taxon>Roseomonadaceae</taxon>
        <taxon>Belnapia</taxon>
    </lineage>
</organism>
<proteinExistence type="predicted"/>
<dbReference type="EMBL" id="JAETWB010000019">
    <property type="protein sequence ID" value="MBL6080909.1"/>
    <property type="molecule type" value="Genomic_DNA"/>
</dbReference>
<evidence type="ECO:0000313" key="1">
    <source>
        <dbReference type="EMBL" id="MBL6080909.1"/>
    </source>
</evidence>
<sequence>MDAQGRTVHKAPAFRGSNLEEREAAVLARMEGAAALERDLRCHAFVLPALWTLLQEHVMAEEDVTALLAGSRFIPEDRMNLFASGFAAGFRHDFATALHLLVPQIEHALRAFLARAGVITASIDEDGIQEE</sequence>
<reference evidence="1 2" key="1">
    <citation type="submission" date="2021-01" db="EMBL/GenBank/DDBJ databases">
        <title>Belnapia mucosa sp. nov. and Belnapia arida sp. nov., isolated from the Tabernas Desert (Almeria, Spain).</title>
        <authorList>
            <person name="Molina-Menor E."/>
            <person name="Vidal-Verdu A."/>
            <person name="Calonge A."/>
            <person name="Satari L."/>
            <person name="Pereto J."/>
            <person name="Porcar M."/>
        </authorList>
    </citation>
    <scope>NUCLEOTIDE SEQUENCE [LARGE SCALE GENOMIC DNA]</scope>
    <source>
        <strain evidence="1 2">T18</strain>
    </source>
</reference>
<dbReference type="Proteomes" id="UP000660885">
    <property type="component" value="Unassembled WGS sequence"/>
</dbReference>
<gene>
    <name evidence="1" type="ORF">JMJ56_23120</name>
</gene>
<evidence type="ECO:0008006" key="3">
    <source>
        <dbReference type="Google" id="ProtNLM"/>
    </source>
</evidence>
<dbReference type="RefSeq" id="WP_202834138.1">
    <property type="nucleotide sequence ID" value="NZ_JAETWB010000019.1"/>
</dbReference>
<keyword evidence="2" id="KW-1185">Reference proteome</keyword>
<name>A0ABS1U8C0_9PROT</name>
<evidence type="ECO:0000313" key="2">
    <source>
        <dbReference type="Proteomes" id="UP000660885"/>
    </source>
</evidence>
<protein>
    <recommendedName>
        <fullName evidence="3">Hemerythrin-like domain-containing protein</fullName>
    </recommendedName>
</protein>
<accession>A0ABS1U8C0</accession>
<comment type="caution">
    <text evidence="1">The sequence shown here is derived from an EMBL/GenBank/DDBJ whole genome shotgun (WGS) entry which is preliminary data.</text>
</comment>